<dbReference type="Pfam" id="PF07686">
    <property type="entry name" value="V-set"/>
    <property type="match status" value="1"/>
</dbReference>
<dbReference type="Gene3D" id="2.60.40.10">
    <property type="entry name" value="Immunoglobulins"/>
    <property type="match status" value="1"/>
</dbReference>
<dbReference type="InterPro" id="IPR036179">
    <property type="entry name" value="Ig-like_dom_sf"/>
</dbReference>
<dbReference type="CDD" id="cd00099">
    <property type="entry name" value="IgV"/>
    <property type="match status" value="1"/>
</dbReference>
<feature type="region of interest" description="Disordered" evidence="1">
    <location>
        <begin position="368"/>
        <end position="399"/>
    </location>
</feature>
<evidence type="ECO:0000259" key="3">
    <source>
        <dbReference type="PROSITE" id="PS50835"/>
    </source>
</evidence>
<protein>
    <submittedName>
        <fullName evidence="5">Uncharacterized protein LOC109276745</fullName>
    </submittedName>
</protein>
<organism evidence="4 5">
    <name type="scientific">Panthera pardus</name>
    <name type="common">Leopard</name>
    <name type="synonym">Felis pardus</name>
    <dbReference type="NCBI Taxonomy" id="9691"/>
    <lineage>
        <taxon>Eukaryota</taxon>
        <taxon>Metazoa</taxon>
        <taxon>Chordata</taxon>
        <taxon>Craniata</taxon>
        <taxon>Vertebrata</taxon>
        <taxon>Euteleostomi</taxon>
        <taxon>Mammalia</taxon>
        <taxon>Eutheria</taxon>
        <taxon>Laurasiatheria</taxon>
        <taxon>Carnivora</taxon>
        <taxon>Feliformia</taxon>
        <taxon>Felidae</taxon>
        <taxon>Pantherinae</taxon>
        <taxon>Panthera</taxon>
    </lineage>
</organism>
<keyword evidence="2" id="KW-0472">Membrane</keyword>
<feature type="transmembrane region" description="Helical" evidence="2">
    <location>
        <begin position="751"/>
        <end position="774"/>
    </location>
</feature>
<dbReference type="GO" id="GO:0016020">
    <property type="term" value="C:membrane"/>
    <property type="evidence" value="ECO:0007669"/>
    <property type="project" value="InterPro"/>
</dbReference>
<dbReference type="InterPro" id="IPR039090">
    <property type="entry name" value="CD7"/>
</dbReference>
<keyword evidence="2" id="KW-0812">Transmembrane</keyword>
<evidence type="ECO:0000313" key="5">
    <source>
        <dbReference type="RefSeq" id="XP_053749036.1"/>
    </source>
</evidence>
<dbReference type="InterPro" id="IPR007110">
    <property type="entry name" value="Ig-like_dom"/>
</dbReference>
<keyword evidence="2" id="KW-1133">Transmembrane helix</keyword>
<name>A0A9W2URI6_PANPR</name>
<dbReference type="SUPFAM" id="SSF48726">
    <property type="entry name" value="Immunoglobulin"/>
    <property type="match status" value="1"/>
</dbReference>
<feature type="region of interest" description="Disordered" evidence="1">
    <location>
        <begin position="180"/>
        <end position="239"/>
    </location>
</feature>
<dbReference type="SMART" id="SM00409">
    <property type="entry name" value="IG"/>
    <property type="match status" value="2"/>
</dbReference>
<evidence type="ECO:0000256" key="1">
    <source>
        <dbReference type="SAM" id="MobiDB-lite"/>
    </source>
</evidence>
<evidence type="ECO:0000313" key="4">
    <source>
        <dbReference type="Proteomes" id="UP001165780"/>
    </source>
</evidence>
<dbReference type="GO" id="GO:0002250">
    <property type="term" value="P:adaptive immune response"/>
    <property type="evidence" value="ECO:0007669"/>
    <property type="project" value="InterPro"/>
</dbReference>
<dbReference type="PROSITE" id="PS50835">
    <property type="entry name" value="IG_LIKE"/>
    <property type="match status" value="1"/>
</dbReference>
<dbReference type="InterPro" id="IPR013783">
    <property type="entry name" value="Ig-like_fold"/>
</dbReference>
<proteinExistence type="predicted"/>
<feature type="domain" description="Ig-like" evidence="3">
    <location>
        <begin position="623"/>
        <end position="717"/>
    </location>
</feature>
<dbReference type="AlphaFoldDB" id="A0A9W2URI6"/>
<dbReference type="PANTHER" id="PTHR15343">
    <property type="entry name" value="CD7"/>
    <property type="match status" value="1"/>
</dbReference>
<dbReference type="PANTHER" id="PTHR15343:SF0">
    <property type="entry name" value="T-CELL ANTIGEN CD7"/>
    <property type="match status" value="1"/>
</dbReference>
<dbReference type="InterPro" id="IPR013106">
    <property type="entry name" value="Ig_V-set"/>
</dbReference>
<dbReference type="Proteomes" id="UP001165780">
    <property type="component" value="Unplaced"/>
</dbReference>
<dbReference type="GeneID" id="109276745"/>
<feature type="compositionally biased region" description="Low complexity" evidence="1">
    <location>
        <begin position="214"/>
        <end position="228"/>
    </location>
</feature>
<sequence>MPIVTSPAKGHLLPTEMLVSDHLPAEFVLRNTRLGTWGGGDRGCTPSLGDAWNTRCRGGTFRHAFNPKTGQCPPLKGRRPQPAYLLWSPQLAQPQGTGQMQAAPGRGRCGLGPTITGNRPVSPGISPAGLEDVGRIPRTREGSYFQFSAGKTVIARELPARGLAGRAAACLLGTNRPWARAAPRSPAAGLDEGLRSGPPPALTAVFSELASSSGTARPAGPPLAAGPAEPGGGTIPGQVSCWKSETVAQRPLEGVPAIGRPWPELDGEALQGLPYRPVAAAGAPEHPQPSFHVPPWAVAASEGLAGGPRKEESLGTVAKQTCEAAASCDSEEDVSVGITSGDKAGVAKRYTGSLHRTSERFCEASALGVDPGAPFGQPPPHPRRLRPRPQWPGGRLSSGSVRTGAAACAGSRGAGSVPRTNEVPCLPVLPAMLSLTFLLLVTRMLWPILPATALSAQDGRAGDLPCGEECADCALLAQELGTPRRAPGDTAADLHRATTSQHSDWDNPSCTEGVVSASRGERVVMSCNISNPFLGVTVYLIALGEDSQPLFRVTPPGCFCRGEWQLQVCGGVAQLVIPKASDAQAGCYKWHLKGLQRNIKVTTLNVLASGAEARDLNQTGVLPLTSSCEVRQYPPYAIAPEGGSVDITCLTSGSLFGVYLKQRWPRPSSVIYYEDEKQPTVDEQFRGRVVFSGQQHNLTVTVHRLQPADTGAYACQAVMKDEVWGPGTLVVVTDKPPEAADTSREAQLIRFSFPVALAMGCFFIGLALGATCVLRRTQIKKLCCLKDKNSACVVYEDMSYGNRNMVSIPNVYQ</sequence>
<dbReference type="GO" id="GO:0038023">
    <property type="term" value="F:signaling receptor activity"/>
    <property type="evidence" value="ECO:0007669"/>
    <property type="project" value="InterPro"/>
</dbReference>
<evidence type="ECO:0000256" key="2">
    <source>
        <dbReference type="SAM" id="Phobius"/>
    </source>
</evidence>
<keyword evidence="4" id="KW-1185">Reference proteome</keyword>
<dbReference type="RefSeq" id="XP_053749036.1">
    <property type="nucleotide sequence ID" value="XM_053893061.1"/>
</dbReference>
<accession>A0A9W2URI6</accession>
<reference evidence="5" key="1">
    <citation type="submission" date="2025-08" db="UniProtKB">
        <authorList>
            <consortium name="RefSeq"/>
        </authorList>
    </citation>
    <scope>IDENTIFICATION</scope>
    <source>
        <tissue evidence="5">Whole blood</tissue>
    </source>
</reference>
<dbReference type="InterPro" id="IPR003599">
    <property type="entry name" value="Ig_sub"/>
</dbReference>
<gene>
    <name evidence="5" type="primary">LOC109276745</name>
</gene>